<dbReference type="EMBL" id="OZ035825">
    <property type="protein sequence ID" value="CAL1601653.1"/>
    <property type="molecule type" value="Genomic_DNA"/>
</dbReference>
<name>A0AAV2LMP4_KNICA</name>
<dbReference type="Proteomes" id="UP001497482">
    <property type="component" value="Chromosome 3"/>
</dbReference>
<gene>
    <name evidence="1" type="ORF">KC01_LOCUS29569</name>
</gene>
<accession>A0AAV2LMP4</accession>
<organism evidence="1 2">
    <name type="scientific">Knipowitschia caucasica</name>
    <name type="common">Caucasian dwarf goby</name>
    <name type="synonym">Pomatoschistus caucasicus</name>
    <dbReference type="NCBI Taxonomy" id="637954"/>
    <lineage>
        <taxon>Eukaryota</taxon>
        <taxon>Metazoa</taxon>
        <taxon>Chordata</taxon>
        <taxon>Craniata</taxon>
        <taxon>Vertebrata</taxon>
        <taxon>Euteleostomi</taxon>
        <taxon>Actinopterygii</taxon>
        <taxon>Neopterygii</taxon>
        <taxon>Teleostei</taxon>
        <taxon>Neoteleostei</taxon>
        <taxon>Acanthomorphata</taxon>
        <taxon>Gobiaria</taxon>
        <taxon>Gobiiformes</taxon>
        <taxon>Gobioidei</taxon>
        <taxon>Gobiidae</taxon>
        <taxon>Gobiinae</taxon>
        <taxon>Knipowitschia</taxon>
    </lineage>
</organism>
<proteinExistence type="predicted"/>
<evidence type="ECO:0008006" key="3">
    <source>
        <dbReference type="Google" id="ProtNLM"/>
    </source>
</evidence>
<keyword evidence="2" id="KW-1185">Reference proteome</keyword>
<sequence length="67" mass="7489">MKGVQRMWTNQRFLGDSWVSVGTEVWSNGGSLDKCPVNHRCAAVKEDGVLEAWNCQDQLYFRGNGGV</sequence>
<evidence type="ECO:0000313" key="1">
    <source>
        <dbReference type="EMBL" id="CAL1601653.1"/>
    </source>
</evidence>
<reference evidence="1 2" key="1">
    <citation type="submission" date="2024-04" db="EMBL/GenBank/DDBJ databases">
        <authorList>
            <person name="Waldvogel A.-M."/>
            <person name="Schoenle A."/>
        </authorList>
    </citation>
    <scope>NUCLEOTIDE SEQUENCE [LARGE SCALE GENOMIC DNA]</scope>
</reference>
<dbReference type="AlphaFoldDB" id="A0AAV2LMP4"/>
<evidence type="ECO:0000313" key="2">
    <source>
        <dbReference type="Proteomes" id="UP001497482"/>
    </source>
</evidence>
<protein>
    <recommendedName>
        <fullName evidence="3">C-type lectin domain-containing protein</fullName>
    </recommendedName>
</protein>